<protein>
    <submittedName>
        <fullName evidence="1">Uncharacterized protein</fullName>
    </submittedName>
</protein>
<organism evidence="1 2">
    <name type="scientific">Aspergillus japonicus CBS 114.51</name>
    <dbReference type="NCBI Taxonomy" id="1448312"/>
    <lineage>
        <taxon>Eukaryota</taxon>
        <taxon>Fungi</taxon>
        <taxon>Dikarya</taxon>
        <taxon>Ascomycota</taxon>
        <taxon>Pezizomycotina</taxon>
        <taxon>Eurotiomycetes</taxon>
        <taxon>Eurotiomycetidae</taxon>
        <taxon>Eurotiales</taxon>
        <taxon>Aspergillaceae</taxon>
        <taxon>Aspergillus</taxon>
        <taxon>Aspergillus subgen. Circumdati</taxon>
    </lineage>
</organism>
<gene>
    <name evidence="1" type="ORF">BO86DRAFT_224745</name>
</gene>
<dbReference type="EMBL" id="KZ824845">
    <property type="protein sequence ID" value="RAH77329.1"/>
    <property type="molecule type" value="Genomic_DNA"/>
</dbReference>
<dbReference type="Proteomes" id="UP000249497">
    <property type="component" value="Unassembled WGS sequence"/>
</dbReference>
<proteinExistence type="predicted"/>
<evidence type="ECO:0000313" key="2">
    <source>
        <dbReference type="Proteomes" id="UP000249497"/>
    </source>
</evidence>
<accession>A0A8T8WPL6</accession>
<keyword evidence="2" id="KW-1185">Reference proteome</keyword>
<reference evidence="1 2" key="1">
    <citation type="submission" date="2018-02" db="EMBL/GenBank/DDBJ databases">
        <title>The genomes of Aspergillus section Nigri reveals drivers in fungal speciation.</title>
        <authorList>
            <consortium name="DOE Joint Genome Institute"/>
            <person name="Vesth T.C."/>
            <person name="Nybo J."/>
            <person name="Theobald S."/>
            <person name="Brandl J."/>
            <person name="Frisvad J.C."/>
            <person name="Nielsen K.F."/>
            <person name="Lyhne E.K."/>
            <person name="Kogle M.E."/>
            <person name="Kuo A."/>
            <person name="Riley R."/>
            <person name="Clum A."/>
            <person name="Nolan M."/>
            <person name="Lipzen A."/>
            <person name="Salamov A."/>
            <person name="Henrissat B."/>
            <person name="Wiebenga A."/>
            <person name="De vries R.P."/>
            <person name="Grigoriev I.V."/>
            <person name="Mortensen U.H."/>
            <person name="Andersen M.R."/>
            <person name="Baker S.E."/>
        </authorList>
    </citation>
    <scope>NUCLEOTIDE SEQUENCE [LARGE SCALE GENOMIC DNA]</scope>
    <source>
        <strain evidence="1 2">CBS 114.51</strain>
    </source>
</reference>
<sequence>MVRAITSLLLLFDSFQKSKVRTQISRTIPLPLLLRLDVDARTLQRHRSTPRQSLHRMPVSQTSCTQTWLHRTATRARCSLAQSHPR</sequence>
<evidence type="ECO:0000313" key="1">
    <source>
        <dbReference type="EMBL" id="RAH77329.1"/>
    </source>
</evidence>
<dbReference type="RefSeq" id="XP_025523223.1">
    <property type="nucleotide sequence ID" value="XM_025666942.1"/>
</dbReference>
<dbReference type="AlphaFoldDB" id="A0A8T8WPL6"/>
<dbReference type="GeneID" id="37170634"/>
<name>A0A8T8WPL6_ASPJA</name>